<dbReference type="Pfam" id="PF03472">
    <property type="entry name" value="Autoind_bind"/>
    <property type="match status" value="1"/>
</dbReference>
<evidence type="ECO:0000259" key="4">
    <source>
        <dbReference type="PROSITE" id="PS50043"/>
    </source>
</evidence>
<dbReference type="InterPro" id="IPR036693">
    <property type="entry name" value="TF_LuxR_autoind-bd_dom_sf"/>
</dbReference>
<dbReference type="PANTHER" id="PTHR44688:SF16">
    <property type="entry name" value="DNA-BINDING TRANSCRIPTIONAL ACTIVATOR DEVR_DOSR"/>
    <property type="match status" value="1"/>
</dbReference>
<keyword evidence="3" id="KW-0804">Transcription</keyword>
<dbReference type="InterPro" id="IPR016032">
    <property type="entry name" value="Sig_transdc_resp-reg_C-effctor"/>
</dbReference>
<accession>A0A1G4QCF1</accession>
<evidence type="ECO:0000256" key="3">
    <source>
        <dbReference type="ARBA" id="ARBA00023163"/>
    </source>
</evidence>
<organism evidence="5 6">
    <name type="scientific">Asticcacaulis taihuensis</name>
    <dbReference type="NCBI Taxonomy" id="260084"/>
    <lineage>
        <taxon>Bacteria</taxon>
        <taxon>Pseudomonadati</taxon>
        <taxon>Pseudomonadota</taxon>
        <taxon>Alphaproteobacteria</taxon>
        <taxon>Caulobacterales</taxon>
        <taxon>Caulobacteraceae</taxon>
        <taxon>Asticcacaulis</taxon>
    </lineage>
</organism>
<dbReference type="SUPFAM" id="SSF46894">
    <property type="entry name" value="C-terminal effector domain of the bipartite response regulators"/>
    <property type="match status" value="1"/>
</dbReference>
<evidence type="ECO:0000256" key="2">
    <source>
        <dbReference type="ARBA" id="ARBA00023125"/>
    </source>
</evidence>
<proteinExistence type="predicted"/>
<dbReference type="Gene3D" id="3.30.450.80">
    <property type="entry name" value="Transcription factor LuxR-like, autoinducer-binding domain"/>
    <property type="match status" value="1"/>
</dbReference>
<dbReference type="CDD" id="cd06170">
    <property type="entry name" value="LuxR_C_like"/>
    <property type="match status" value="1"/>
</dbReference>
<dbReference type="AlphaFoldDB" id="A0A1G4QCF1"/>
<dbReference type="PRINTS" id="PR00038">
    <property type="entry name" value="HTHLUXR"/>
</dbReference>
<keyword evidence="6" id="KW-1185">Reference proteome</keyword>
<dbReference type="EMBL" id="FMTS01000001">
    <property type="protein sequence ID" value="SCW42256.1"/>
    <property type="molecule type" value="Genomic_DNA"/>
</dbReference>
<evidence type="ECO:0000313" key="5">
    <source>
        <dbReference type="EMBL" id="SCW42256.1"/>
    </source>
</evidence>
<dbReference type="SMART" id="SM00421">
    <property type="entry name" value="HTH_LUXR"/>
    <property type="match status" value="1"/>
</dbReference>
<reference evidence="6" key="1">
    <citation type="submission" date="2016-10" db="EMBL/GenBank/DDBJ databases">
        <authorList>
            <person name="Varghese N."/>
            <person name="Submissions S."/>
        </authorList>
    </citation>
    <scope>NUCLEOTIDE SEQUENCE [LARGE SCALE GENOMIC DNA]</scope>
    <source>
        <strain evidence="6">CGMCC 1.3431</strain>
    </source>
</reference>
<gene>
    <name evidence="5" type="ORF">SAMN02927928_1113</name>
</gene>
<dbReference type="GO" id="GO:0003677">
    <property type="term" value="F:DNA binding"/>
    <property type="evidence" value="ECO:0007669"/>
    <property type="project" value="UniProtKB-KW"/>
</dbReference>
<dbReference type="Proteomes" id="UP000199150">
    <property type="component" value="Unassembled WGS sequence"/>
</dbReference>
<feature type="domain" description="HTH luxR-type" evidence="4">
    <location>
        <begin position="174"/>
        <end position="239"/>
    </location>
</feature>
<dbReference type="PROSITE" id="PS50043">
    <property type="entry name" value="HTH_LUXR_2"/>
    <property type="match status" value="1"/>
</dbReference>
<dbReference type="InterPro" id="IPR005143">
    <property type="entry name" value="TF_LuxR_autoind-bd_dom"/>
</dbReference>
<keyword evidence="1" id="KW-0805">Transcription regulation</keyword>
<evidence type="ECO:0000313" key="6">
    <source>
        <dbReference type="Proteomes" id="UP000199150"/>
    </source>
</evidence>
<evidence type="ECO:0000256" key="1">
    <source>
        <dbReference type="ARBA" id="ARBA00023015"/>
    </source>
</evidence>
<protein>
    <submittedName>
        <fullName evidence="5">LuxR family transcriptional regulator</fullName>
    </submittedName>
</protein>
<name>A0A1G4QCF1_9CAUL</name>
<dbReference type="STRING" id="260084.SAMN02927928_1113"/>
<dbReference type="Gene3D" id="1.10.10.10">
    <property type="entry name" value="Winged helix-like DNA-binding domain superfamily/Winged helix DNA-binding domain"/>
    <property type="match status" value="1"/>
</dbReference>
<dbReference type="GO" id="GO:0006355">
    <property type="term" value="P:regulation of DNA-templated transcription"/>
    <property type="evidence" value="ECO:0007669"/>
    <property type="project" value="InterPro"/>
</dbReference>
<keyword evidence="2" id="KW-0238">DNA-binding</keyword>
<sequence>MFDRTQRYLFEDFVRDTQAAQTGEALFAHLQRSVSQYGYDQMIFSIAHDPLLPKSHQRPNIFNTYPDDWQKTYLEKDYARLDPVLHAALTHSSGFTWENLKATSTYTPAQTRFMNEAVDAGLNNGIAVPMRALKAVGGVGLAASTPNDGAYAHLDLINALCTQFYLSYRRLYARPAPTFSLSPRETEVLTWIAAGKTDEEIAVILGISRNTVDTHLRSIFRKLDATNRVSAVVTGLTQGHICP</sequence>
<dbReference type="PANTHER" id="PTHR44688">
    <property type="entry name" value="DNA-BINDING TRANSCRIPTIONAL ACTIVATOR DEVR_DOSR"/>
    <property type="match status" value="1"/>
</dbReference>
<dbReference type="RefSeq" id="WP_090644632.1">
    <property type="nucleotide sequence ID" value="NZ_CBCRYE010000001.1"/>
</dbReference>
<dbReference type="OrthoDB" id="7171946at2"/>
<dbReference type="Pfam" id="PF00196">
    <property type="entry name" value="GerE"/>
    <property type="match status" value="1"/>
</dbReference>
<dbReference type="SUPFAM" id="SSF75516">
    <property type="entry name" value="Pheromone-binding domain of LuxR-like quorum-sensing transcription factors"/>
    <property type="match status" value="1"/>
</dbReference>
<dbReference type="InterPro" id="IPR036388">
    <property type="entry name" value="WH-like_DNA-bd_sf"/>
</dbReference>
<dbReference type="InterPro" id="IPR000792">
    <property type="entry name" value="Tscrpt_reg_LuxR_C"/>
</dbReference>